<evidence type="ECO:0000256" key="3">
    <source>
        <dbReference type="ARBA" id="ARBA00022475"/>
    </source>
</evidence>
<keyword evidence="3" id="KW-1003">Cell membrane</keyword>
<organism evidence="14 15">
    <name type="scientific">Rhynchospora pubera</name>
    <dbReference type="NCBI Taxonomy" id="906938"/>
    <lineage>
        <taxon>Eukaryota</taxon>
        <taxon>Viridiplantae</taxon>
        <taxon>Streptophyta</taxon>
        <taxon>Embryophyta</taxon>
        <taxon>Tracheophyta</taxon>
        <taxon>Spermatophyta</taxon>
        <taxon>Magnoliopsida</taxon>
        <taxon>Liliopsida</taxon>
        <taxon>Poales</taxon>
        <taxon>Cyperaceae</taxon>
        <taxon>Cyperoideae</taxon>
        <taxon>Rhynchosporeae</taxon>
        <taxon>Rhynchospora</taxon>
    </lineage>
</organism>
<keyword evidence="7" id="KW-0677">Repeat</keyword>
<keyword evidence="5" id="KW-0812">Transmembrane</keyword>
<dbReference type="AlphaFoldDB" id="A0AAV8F777"/>
<keyword evidence="4" id="KW-0433">Leucine-rich repeat</keyword>
<comment type="similarity">
    <text evidence="2">Belongs to the RLP family.</text>
</comment>
<sequence>MTFLYYKLIILFSVLLIQTKQLDSCSETDLQSLLDFKRGLTDPLDRLSSWTGDDCCSWQGITCNKNRPARVVKIDLHNKAGGESFDIDSWALGGDISPSLLHVNYLSHLDLSFNDFWGLPIPIFFSSFPRLRYLNLSSTGFEGNTPSHLGNLSTLYCLDLSYNGDLRIDDSRWIANLKSLEYLDVSFLTFSEKFGELLGSLHMLPSLTELHMSRCTFLDNTFPTFLPQTNFSSLSTLDLSYSNFTSILPMWIFNITTFEILNLRGSTFQITIPHVINNMNSLKYIDLSSNIYVEGGGFPQNLQGLCKLQSLYLLWMNLTGRLSTFQSILKGCSKITIQNLDLRGNSLTGTMPNSFGNLSSLTYLEISRNSLEGTVTELNFANLKSLKYLDISFNKLSLEISHDWLPPFQLETIKLGSCKLGPKFPQWLQNQFNYLWLDMSYSEIADSIPEWFWHLSENFVNLDLSNNKIYGEVPALIRVKRSAHKSIDLSWNLLKGHIPLFSHWKGSINLSNNLFSGQIPPKIGDVMP</sequence>
<comment type="caution">
    <text evidence="14">The sequence shown here is derived from an EMBL/GenBank/DDBJ whole genome shotgun (WGS) entry which is preliminary data.</text>
</comment>
<dbReference type="InterPro" id="IPR001611">
    <property type="entry name" value="Leu-rich_rpt"/>
</dbReference>
<evidence type="ECO:0000256" key="7">
    <source>
        <dbReference type="ARBA" id="ARBA00022737"/>
    </source>
</evidence>
<dbReference type="InterPro" id="IPR046956">
    <property type="entry name" value="RLP23-like"/>
</dbReference>
<feature type="signal peptide" evidence="12">
    <location>
        <begin position="1"/>
        <end position="19"/>
    </location>
</feature>
<feature type="chain" id="PRO_5043675760" evidence="12">
    <location>
        <begin position="20"/>
        <end position="528"/>
    </location>
</feature>
<name>A0AAV8F777_9POAL</name>
<gene>
    <name evidence="14" type="ORF">LUZ62_040761</name>
</gene>
<evidence type="ECO:0000256" key="1">
    <source>
        <dbReference type="ARBA" id="ARBA00004251"/>
    </source>
</evidence>
<protein>
    <submittedName>
        <fullName evidence="14">Receptor-like protein 12</fullName>
    </submittedName>
</protein>
<evidence type="ECO:0000256" key="10">
    <source>
        <dbReference type="ARBA" id="ARBA00023170"/>
    </source>
</evidence>
<keyword evidence="15" id="KW-1185">Reference proteome</keyword>
<proteinExistence type="inferred from homology"/>
<keyword evidence="10 14" id="KW-0675">Receptor</keyword>
<dbReference type="Pfam" id="PF00560">
    <property type="entry name" value="LRR_1"/>
    <property type="match status" value="1"/>
</dbReference>
<evidence type="ECO:0000256" key="4">
    <source>
        <dbReference type="ARBA" id="ARBA00022614"/>
    </source>
</evidence>
<evidence type="ECO:0000256" key="12">
    <source>
        <dbReference type="SAM" id="SignalP"/>
    </source>
</evidence>
<keyword evidence="9" id="KW-0472">Membrane</keyword>
<dbReference type="InterPro" id="IPR032675">
    <property type="entry name" value="LRR_dom_sf"/>
</dbReference>
<evidence type="ECO:0000313" key="14">
    <source>
        <dbReference type="EMBL" id="KAJ4789515.1"/>
    </source>
</evidence>
<dbReference type="SUPFAM" id="SSF52058">
    <property type="entry name" value="L domain-like"/>
    <property type="match status" value="2"/>
</dbReference>
<dbReference type="Proteomes" id="UP001140206">
    <property type="component" value="Chromosome 2"/>
</dbReference>
<evidence type="ECO:0000313" key="15">
    <source>
        <dbReference type="Proteomes" id="UP001140206"/>
    </source>
</evidence>
<dbReference type="PANTHER" id="PTHR48063">
    <property type="entry name" value="LRR RECEPTOR-LIKE KINASE"/>
    <property type="match status" value="1"/>
</dbReference>
<dbReference type="Gene3D" id="3.80.10.10">
    <property type="entry name" value="Ribonuclease Inhibitor"/>
    <property type="match status" value="2"/>
</dbReference>
<evidence type="ECO:0000256" key="5">
    <source>
        <dbReference type="ARBA" id="ARBA00022692"/>
    </source>
</evidence>
<accession>A0AAV8F777</accession>
<dbReference type="FunFam" id="3.80.10.10:FF:001347">
    <property type="entry name" value="LRR receptor-like serine/threonine-protein kinase GSO2"/>
    <property type="match status" value="1"/>
</dbReference>
<dbReference type="InterPro" id="IPR013210">
    <property type="entry name" value="LRR_N_plant-typ"/>
</dbReference>
<evidence type="ECO:0000256" key="11">
    <source>
        <dbReference type="ARBA" id="ARBA00023180"/>
    </source>
</evidence>
<dbReference type="EMBL" id="JAMFTS010000002">
    <property type="protein sequence ID" value="KAJ4789515.1"/>
    <property type="molecule type" value="Genomic_DNA"/>
</dbReference>
<comment type="subcellular location">
    <subcellularLocation>
        <location evidence="1">Cell membrane</location>
        <topology evidence="1">Single-pass type I membrane protein</topology>
    </subcellularLocation>
</comment>
<feature type="domain" description="Leucine-rich repeat-containing N-terminal plant-type" evidence="13">
    <location>
        <begin position="27"/>
        <end position="64"/>
    </location>
</feature>
<dbReference type="Pfam" id="PF08263">
    <property type="entry name" value="LRRNT_2"/>
    <property type="match status" value="1"/>
</dbReference>
<keyword evidence="8" id="KW-1133">Transmembrane helix</keyword>
<evidence type="ECO:0000256" key="6">
    <source>
        <dbReference type="ARBA" id="ARBA00022729"/>
    </source>
</evidence>
<reference evidence="14" key="1">
    <citation type="submission" date="2022-08" db="EMBL/GenBank/DDBJ databases">
        <authorList>
            <person name="Marques A."/>
        </authorList>
    </citation>
    <scope>NUCLEOTIDE SEQUENCE</scope>
    <source>
        <strain evidence="14">RhyPub2mFocal</strain>
        <tissue evidence="14">Leaves</tissue>
    </source>
</reference>
<evidence type="ECO:0000259" key="13">
    <source>
        <dbReference type="Pfam" id="PF08263"/>
    </source>
</evidence>
<dbReference type="GO" id="GO:0005886">
    <property type="term" value="C:plasma membrane"/>
    <property type="evidence" value="ECO:0007669"/>
    <property type="project" value="UniProtKB-SubCell"/>
</dbReference>
<dbReference type="Pfam" id="PF13855">
    <property type="entry name" value="LRR_8"/>
    <property type="match status" value="2"/>
</dbReference>
<dbReference type="PANTHER" id="PTHR48063:SF112">
    <property type="entry name" value="RECEPTOR LIKE PROTEIN 30-LIKE"/>
    <property type="match status" value="1"/>
</dbReference>
<keyword evidence="11" id="KW-0325">Glycoprotein</keyword>
<evidence type="ECO:0000256" key="8">
    <source>
        <dbReference type="ARBA" id="ARBA00022989"/>
    </source>
</evidence>
<keyword evidence="6 12" id="KW-0732">Signal</keyword>
<evidence type="ECO:0000256" key="9">
    <source>
        <dbReference type="ARBA" id="ARBA00023136"/>
    </source>
</evidence>
<evidence type="ECO:0000256" key="2">
    <source>
        <dbReference type="ARBA" id="ARBA00009592"/>
    </source>
</evidence>